<dbReference type="PROSITE" id="PS50250">
    <property type="entry name" value="PCI"/>
    <property type="match status" value="1"/>
</dbReference>
<proteinExistence type="inferred from homology"/>
<protein>
    <submittedName>
        <fullName evidence="4">Similar to Saccharomyces cerevisiae YDL147W RPN5 Subunit of the COP9 signalosome (CSN) and non-ATPase regulatory subunit of the 26S proteasome lid</fullName>
    </submittedName>
</protein>
<dbReference type="SUPFAM" id="SSF46785">
    <property type="entry name" value="Winged helix' DNA-binding domain"/>
    <property type="match status" value="1"/>
</dbReference>
<dbReference type="STRING" id="1173061.A0A0J9XHP5"/>
<dbReference type="InterPro" id="IPR036390">
    <property type="entry name" value="WH_DNA-bd_sf"/>
</dbReference>
<name>A0A0J9XHP5_GEOCN</name>
<dbReference type="EMBL" id="CCBN010000017">
    <property type="protein sequence ID" value="CDO56940.1"/>
    <property type="molecule type" value="Genomic_DNA"/>
</dbReference>
<dbReference type="FunFam" id="1.10.10.10:FF:000070">
    <property type="entry name" value="26S proteasome non-ATPase regulatory subunit 12"/>
    <property type="match status" value="1"/>
</dbReference>
<dbReference type="GO" id="GO:0005737">
    <property type="term" value="C:cytoplasm"/>
    <property type="evidence" value="ECO:0007669"/>
    <property type="project" value="TreeGrafter"/>
</dbReference>
<dbReference type="InterPro" id="IPR040134">
    <property type="entry name" value="PSMD12/CSN4"/>
</dbReference>
<dbReference type="PANTHER" id="PTHR10855">
    <property type="entry name" value="26S PROTEASOME NON-ATPASE REGULATORY SUBUNIT 12/COP9 SIGNALOSOME COMPLEX SUBUNIT 4"/>
    <property type="match status" value="1"/>
</dbReference>
<dbReference type="Gene3D" id="1.10.10.10">
    <property type="entry name" value="Winged helix-like DNA-binding domain superfamily/Winged helix DNA-binding domain"/>
    <property type="match status" value="1"/>
</dbReference>
<dbReference type="InterPro" id="IPR036388">
    <property type="entry name" value="WH-like_DNA-bd_sf"/>
</dbReference>
<comment type="similarity">
    <text evidence="1">Belongs to the proteasome subunit p55 family.</text>
</comment>
<feature type="domain" description="PCI" evidence="3">
    <location>
        <begin position="234"/>
        <end position="406"/>
    </location>
</feature>
<dbReference type="AlphaFoldDB" id="A0A0J9XHP5"/>
<dbReference type="Pfam" id="PF18098">
    <property type="entry name" value="RPN5_C"/>
    <property type="match status" value="1"/>
</dbReference>
<keyword evidence="5" id="KW-1185">Reference proteome</keyword>
<dbReference type="InterPro" id="IPR054559">
    <property type="entry name" value="PSMD12-CSN4-like_N"/>
</dbReference>
<evidence type="ECO:0000256" key="1">
    <source>
        <dbReference type="ARBA" id="ARBA00006397"/>
    </source>
</evidence>
<evidence type="ECO:0000256" key="2">
    <source>
        <dbReference type="ARBA" id="ARBA00022942"/>
    </source>
</evidence>
<evidence type="ECO:0000313" key="4">
    <source>
        <dbReference type="EMBL" id="CDO56940.1"/>
    </source>
</evidence>
<dbReference type="Pfam" id="PF22241">
    <property type="entry name" value="PSMD12-CSN4_N"/>
    <property type="match status" value="1"/>
</dbReference>
<sequence length="446" mass="52026">MSDETLIKAEKDFTEILDKELPQIDELIKSDFQSGLDQLFSLEKQTRQASDLASSKRVLIKIVNVTRKSGNWKLMNEQVQLLSKKHGQLKQAITTMIQEVIKHLDEAPDLETKIETIENIRTVTEGKIYVEVERARVSRTLSHIKEEQGDIDAATDILGELQVETYGSMDIREKTEFILEQVQLYIKKGDFTQAQILSRKIVPRYFNKEEVHDLKLRYYELLIKISLHNSQYLDVCQHYRAIYDTPLVIKDENKWKDALENIVYFITLAPYDNLQSDLIHKIVLDSRLQSLPVHYELIKCFTVDELMRWPKVSEIYGPPLQKTPVFDQSTAEGKVRWDDFRKRVIEHNLRVISKYYTRIRTAKLNKLLDLSEKETEEFISKLVTQGTIYARINRPERVVTFAKPKDSNEVLNEWSHNIATLLSHIETIGHLISKDEMVNGIKPKVK</sequence>
<comment type="caution">
    <text evidence="4">The sequence shown here is derived from an EMBL/GenBank/DDBJ whole genome shotgun (WGS) entry which is preliminary data.</text>
</comment>
<reference evidence="4" key="1">
    <citation type="submission" date="2014-03" db="EMBL/GenBank/DDBJ databases">
        <authorList>
            <person name="Casaregola S."/>
        </authorList>
    </citation>
    <scope>NUCLEOTIDE SEQUENCE [LARGE SCALE GENOMIC DNA]</scope>
    <source>
        <strain evidence="4">CLIB 918</strain>
    </source>
</reference>
<accession>A0A0J9XHP5</accession>
<dbReference type="SMART" id="SM00088">
    <property type="entry name" value="PINT"/>
    <property type="match status" value="1"/>
</dbReference>
<dbReference type="InterPro" id="IPR000717">
    <property type="entry name" value="PCI_dom"/>
</dbReference>
<dbReference type="OrthoDB" id="268763at2759"/>
<dbReference type="PANTHER" id="PTHR10855:SF1">
    <property type="entry name" value="26S PROTEASOME NON-ATPASE REGULATORY SUBUNIT 12"/>
    <property type="match status" value="1"/>
</dbReference>
<gene>
    <name evidence="4" type="ORF">BN980_GECA17s02364g</name>
</gene>
<dbReference type="Proteomes" id="UP000242525">
    <property type="component" value="Unassembled WGS sequence"/>
</dbReference>
<evidence type="ECO:0000313" key="5">
    <source>
        <dbReference type="Proteomes" id="UP000242525"/>
    </source>
</evidence>
<dbReference type="GO" id="GO:0008541">
    <property type="term" value="C:proteasome regulatory particle, lid subcomplex"/>
    <property type="evidence" value="ECO:0007669"/>
    <property type="project" value="TreeGrafter"/>
</dbReference>
<dbReference type="Pfam" id="PF01399">
    <property type="entry name" value="PCI"/>
    <property type="match status" value="1"/>
</dbReference>
<dbReference type="GO" id="GO:0005634">
    <property type="term" value="C:nucleus"/>
    <property type="evidence" value="ECO:0007669"/>
    <property type="project" value="UniProtKB-ARBA"/>
</dbReference>
<evidence type="ECO:0000259" key="3">
    <source>
        <dbReference type="PROSITE" id="PS50250"/>
    </source>
</evidence>
<organism evidence="4 5">
    <name type="scientific">Geotrichum candidum</name>
    <name type="common">Oospora lactis</name>
    <name type="synonym">Dipodascus geotrichum</name>
    <dbReference type="NCBI Taxonomy" id="1173061"/>
    <lineage>
        <taxon>Eukaryota</taxon>
        <taxon>Fungi</taxon>
        <taxon>Dikarya</taxon>
        <taxon>Ascomycota</taxon>
        <taxon>Saccharomycotina</taxon>
        <taxon>Dipodascomycetes</taxon>
        <taxon>Dipodascales</taxon>
        <taxon>Dipodascaceae</taxon>
        <taxon>Geotrichum</taxon>
    </lineage>
</organism>
<dbReference type="InterPro" id="IPR040896">
    <property type="entry name" value="RPN5_C"/>
</dbReference>
<keyword evidence="2 4" id="KW-0647">Proteasome</keyword>